<reference evidence="1 2" key="1">
    <citation type="journal article" date="2010" name="Science">
        <title>Genomic comparison of the ants Camponotus floridanus and Harpegnathos saltator.</title>
        <authorList>
            <person name="Bonasio R."/>
            <person name="Zhang G."/>
            <person name="Ye C."/>
            <person name="Mutti N.S."/>
            <person name="Fang X."/>
            <person name="Qin N."/>
            <person name="Donahue G."/>
            <person name="Yang P."/>
            <person name="Li Q."/>
            <person name="Li C."/>
            <person name="Zhang P."/>
            <person name="Huang Z."/>
            <person name="Berger S.L."/>
            <person name="Reinberg D."/>
            <person name="Wang J."/>
            <person name="Liebig J."/>
        </authorList>
    </citation>
    <scope>NUCLEOTIDE SEQUENCE [LARGE SCALE GENOMIC DNA]</scope>
    <source>
        <strain evidence="1 2">R22 G/1</strain>
    </source>
</reference>
<dbReference type="Proteomes" id="UP000008237">
    <property type="component" value="Unassembled WGS sequence"/>
</dbReference>
<dbReference type="AlphaFoldDB" id="E2C568"/>
<dbReference type="STRING" id="610380.E2C568"/>
<proteinExistence type="predicted"/>
<sequence>MCDEEETDNAGDVGDVGDEDNFCQEILLDQCELISSVKNNPALYAKSSKEYSGKGFNKDLVWQSVGSSLTKPLSGHLRHLKLQGCHRLMRGAVITICLLKKMLNLIRLIVEAQMDGYLQLQQRERQCSQL</sequence>
<name>E2C568_HARSA</name>
<evidence type="ECO:0000313" key="2">
    <source>
        <dbReference type="Proteomes" id="UP000008237"/>
    </source>
</evidence>
<protein>
    <submittedName>
        <fullName evidence="1">Uncharacterized protein</fullName>
    </submittedName>
</protein>
<dbReference type="OrthoDB" id="7553167at2759"/>
<keyword evidence="2" id="KW-1185">Reference proteome</keyword>
<gene>
    <name evidence="1" type="ORF">EAI_10431</name>
</gene>
<organism evidence="2">
    <name type="scientific">Harpegnathos saltator</name>
    <name type="common">Jerdon's jumping ant</name>
    <dbReference type="NCBI Taxonomy" id="610380"/>
    <lineage>
        <taxon>Eukaryota</taxon>
        <taxon>Metazoa</taxon>
        <taxon>Ecdysozoa</taxon>
        <taxon>Arthropoda</taxon>
        <taxon>Hexapoda</taxon>
        <taxon>Insecta</taxon>
        <taxon>Pterygota</taxon>
        <taxon>Neoptera</taxon>
        <taxon>Endopterygota</taxon>
        <taxon>Hymenoptera</taxon>
        <taxon>Apocrita</taxon>
        <taxon>Aculeata</taxon>
        <taxon>Formicoidea</taxon>
        <taxon>Formicidae</taxon>
        <taxon>Ponerinae</taxon>
        <taxon>Ponerini</taxon>
        <taxon>Harpegnathos</taxon>
    </lineage>
</organism>
<accession>E2C568</accession>
<dbReference type="InParanoid" id="E2C568"/>
<evidence type="ECO:0000313" key="1">
    <source>
        <dbReference type="EMBL" id="EFN76889.1"/>
    </source>
</evidence>
<dbReference type="EMBL" id="GL452767">
    <property type="protein sequence ID" value="EFN76889.1"/>
    <property type="molecule type" value="Genomic_DNA"/>
</dbReference>